<evidence type="ECO:0000313" key="2">
    <source>
        <dbReference type="Proteomes" id="UP000289703"/>
    </source>
</evidence>
<organism evidence="1 2">
    <name type="scientific">Ancylomarina salipaludis</name>
    <dbReference type="NCBI Taxonomy" id="2501299"/>
    <lineage>
        <taxon>Bacteria</taxon>
        <taxon>Pseudomonadati</taxon>
        <taxon>Bacteroidota</taxon>
        <taxon>Bacteroidia</taxon>
        <taxon>Marinilabiliales</taxon>
        <taxon>Marinifilaceae</taxon>
        <taxon>Ancylomarina</taxon>
    </lineage>
</organism>
<gene>
    <name evidence="1" type="ORF">EO244_08185</name>
</gene>
<accession>A0A4Q1JLP3</accession>
<comment type="caution">
    <text evidence="1">The sequence shown here is derived from an EMBL/GenBank/DDBJ whole genome shotgun (WGS) entry which is preliminary data.</text>
</comment>
<reference evidence="1 2" key="1">
    <citation type="submission" date="2019-01" db="EMBL/GenBank/DDBJ databases">
        <title>Ancylomarina salipaludis sp. nov., isolated from a salt marsh.</title>
        <authorList>
            <person name="Yoon J.-H."/>
        </authorList>
    </citation>
    <scope>NUCLEOTIDE SEQUENCE [LARGE SCALE GENOMIC DNA]</scope>
    <source>
        <strain evidence="1 2">SHSM-M15</strain>
    </source>
</reference>
<evidence type="ECO:0000313" key="1">
    <source>
        <dbReference type="EMBL" id="RXQ95020.1"/>
    </source>
</evidence>
<dbReference type="Proteomes" id="UP000289703">
    <property type="component" value="Unassembled WGS sequence"/>
</dbReference>
<dbReference type="AlphaFoldDB" id="A0A4Q1JLP3"/>
<keyword evidence="2" id="KW-1185">Reference proteome</keyword>
<protein>
    <submittedName>
        <fullName evidence="1">Uncharacterized protein</fullName>
    </submittedName>
</protein>
<name>A0A4Q1JLP3_9BACT</name>
<dbReference type="EMBL" id="SAXA01000006">
    <property type="protein sequence ID" value="RXQ95020.1"/>
    <property type="molecule type" value="Genomic_DNA"/>
</dbReference>
<proteinExistence type="predicted"/>
<dbReference type="RefSeq" id="WP_129254178.1">
    <property type="nucleotide sequence ID" value="NZ_SAXA01000006.1"/>
</dbReference>
<sequence>MPFIKEIEKYKSLSIVGLEKNTGKTECLNYVLSRLSGSTKQIALTSIGVDGENTDIVTQTHKPEIEVYEGMIFVTSELHYHKKNLIAEVLDVSTQTTSLGRLVTARAKSSDKVMISGPANNAAIKDLISQMRNFDVDLTLVDGALSRKSLGSPAVTDAMILATGAALSANIPQLVYKTNYIYDLINLEAVEDELKECLLPIQKGIWAISDRDELVDLEIESVLLIEKAKDKLFTKGNRIFVNGAITDKFLNFLRVQKQIKEIEIIVRDFTRIFASPETYYAFIKRGGRIKVLQKTKLIAVCINPVSPDGYCLNSDELKQAMEEKLKLPVYDVRKLNKN</sequence>
<dbReference type="OrthoDB" id="9783544at2"/>